<evidence type="ECO:0000313" key="2">
    <source>
        <dbReference type="EMBL" id="GFO93437.1"/>
    </source>
</evidence>
<organism evidence="2 3">
    <name type="scientific">Coprococcus eutactus</name>
    <dbReference type="NCBI Taxonomy" id="33043"/>
    <lineage>
        <taxon>Bacteria</taxon>
        <taxon>Bacillati</taxon>
        <taxon>Bacillota</taxon>
        <taxon>Clostridia</taxon>
        <taxon>Lachnospirales</taxon>
        <taxon>Lachnospiraceae</taxon>
        <taxon>Coprococcus</taxon>
    </lineage>
</organism>
<dbReference type="EMBL" id="BLYL01000002">
    <property type="protein sequence ID" value="GFO93437.1"/>
    <property type="molecule type" value="Genomic_DNA"/>
</dbReference>
<keyword evidence="1" id="KW-0472">Membrane</keyword>
<comment type="caution">
    <text evidence="2">The sequence shown here is derived from an EMBL/GenBank/DDBJ whole genome shotgun (WGS) entry which is preliminary data.</text>
</comment>
<gene>
    <name evidence="2" type="ORF">COEU31_04830</name>
</gene>
<proteinExistence type="predicted"/>
<dbReference type="Proteomes" id="UP000660047">
    <property type="component" value="Unassembled WGS sequence"/>
</dbReference>
<evidence type="ECO:0000256" key="1">
    <source>
        <dbReference type="SAM" id="Phobius"/>
    </source>
</evidence>
<keyword evidence="1" id="KW-1133">Transmembrane helix</keyword>
<reference evidence="2" key="1">
    <citation type="submission" date="2020-06" db="EMBL/GenBank/DDBJ databases">
        <title>Characterization of fructooligosaccharide metabolism and fructooligosaccharide-degrading enzymes in human commensal butyrate producers.</title>
        <authorList>
            <person name="Tanno H."/>
            <person name="Fujii T."/>
            <person name="Hirano K."/>
            <person name="Maeno S."/>
            <person name="Tonozuka T."/>
            <person name="Sakamoto M."/>
            <person name="Ohkuma M."/>
            <person name="Tochio T."/>
            <person name="Endo A."/>
        </authorList>
    </citation>
    <scope>NUCLEOTIDE SEQUENCE</scope>
    <source>
        <strain evidence="2">JCM 31265</strain>
    </source>
</reference>
<evidence type="ECO:0000313" key="3">
    <source>
        <dbReference type="Proteomes" id="UP000660047"/>
    </source>
</evidence>
<dbReference type="RefSeq" id="WP_055147572.1">
    <property type="nucleotide sequence ID" value="NZ_BLYL01000002.1"/>
</dbReference>
<protein>
    <submittedName>
        <fullName evidence="2">Uncharacterized protein</fullName>
    </submittedName>
</protein>
<name>A0AAI9NXD3_9FIRM</name>
<accession>A0AAI9NXD3</accession>
<feature type="transmembrane region" description="Helical" evidence="1">
    <location>
        <begin position="12"/>
        <end position="31"/>
    </location>
</feature>
<dbReference type="AlphaFoldDB" id="A0AAI9NXD3"/>
<sequence length="139" mass="15339">MAGCRAHYNIYAWIIAVVMCVSYLGVCGLYNPNVRNYSAHSVSLLGESRGIDAGNNDVLMVDSSAGLVIQTRNIRTGNSEESIDDTWMLSAVLAALLLSLIFCVCASAGRYPEMTNSRRWILLEYIHRSDGKKRTFIGN</sequence>
<keyword evidence="1" id="KW-0812">Transmembrane</keyword>
<feature type="transmembrane region" description="Helical" evidence="1">
    <location>
        <begin position="87"/>
        <end position="109"/>
    </location>
</feature>